<accession>A0A810N9G7</accession>
<dbReference type="Proteomes" id="UP000680866">
    <property type="component" value="Chromosome"/>
</dbReference>
<dbReference type="AlphaFoldDB" id="A0A810N9G7"/>
<dbReference type="KEGG" id="pry:Prubr_73130"/>
<dbReference type="EMBL" id="AP023359">
    <property type="protein sequence ID" value="BCJ70292.1"/>
    <property type="molecule type" value="Genomic_DNA"/>
</dbReference>
<organism evidence="1 2">
    <name type="scientific">Polymorphospora rubra</name>
    <dbReference type="NCBI Taxonomy" id="338584"/>
    <lineage>
        <taxon>Bacteria</taxon>
        <taxon>Bacillati</taxon>
        <taxon>Actinomycetota</taxon>
        <taxon>Actinomycetes</taxon>
        <taxon>Micromonosporales</taxon>
        <taxon>Micromonosporaceae</taxon>
        <taxon>Polymorphospora</taxon>
    </lineage>
</organism>
<evidence type="ECO:0000313" key="2">
    <source>
        <dbReference type="Proteomes" id="UP000680866"/>
    </source>
</evidence>
<evidence type="ECO:0000313" key="1">
    <source>
        <dbReference type="EMBL" id="BCJ70292.1"/>
    </source>
</evidence>
<protein>
    <submittedName>
        <fullName evidence="1">Uncharacterized protein</fullName>
    </submittedName>
</protein>
<name>A0A810N9G7_9ACTN</name>
<proteinExistence type="predicted"/>
<sequence>MEFEVLLRRLTDRRGWPAATGGEGGDMAAPEALRRIAPALGWRVADLFVLAGHDLPADLAPTDPRADPGRTAWPYVAVPPARPILLAAARAMPQQPLVGPLPPPLRPFPEDRAGAIIGRLLHHRNFKGTSAVELLLYSGGPYLSVPTVNQIALGGRALDPQLVSGFAHFLGIPVGDLAALCDVNMTEDVPAPAYCDGLAELMWEGRRLTVQQIEELAELGHDLRHRFDTEIDEGVRCCCGRTEQSERATRDGADAAMGDLRPGGGG</sequence>
<keyword evidence="2" id="KW-1185">Reference proteome</keyword>
<reference evidence="1" key="1">
    <citation type="submission" date="2020-08" db="EMBL/GenBank/DDBJ databases">
        <title>Whole genome shotgun sequence of Polymorphospora rubra NBRC 101157.</title>
        <authorList>
            <person name="Komaki H."/>
            <person name="Tamura T."/>
        </authorList>
    </citation>
    <scope>NUCLEOTIDE SEQUENCE</scope>
    <source>
        <strain evidence="1">NBRC 101157</strain>
    </source>
</reference>
<gene>
    <name evidence="1" type="ORF">Prubr_73130</name>
</gene>
<dbReference type="RefSeq" id="WP_212820100.1">
    <property type="nucleotide sequence ID" value="NZ_AP023359.1"/>
</dbReference>